<dbReference type="PROSITE" id="PS50303">
    <property type="entry name" value="PUM_HD"/>
    <property type="match status" value="1"/>
</dbReference>
<protein>
    <recommendedName>
        <fullName evidence="4">PUM-HD domain-containing protein</fullName>
    </recommendedName>
</protein>
<name>M3IIF5_CANMX</name>
<dbReference type="PANTHER" id="PTHR12537">
    <property type="entry name" value="RNA BINDING PROTEIN PUMILIO-RELATED"/>
    <property type="match status" value="1"/>
</dbReference>
<feature type="compositionally biased region" description="Polar residues" evidence="3">
    <location>
        <begin position="225"/>
        <end position="237"/>
    </location>
</feature>
<feature type="repeat" description="Pumilio" evidence="2">
    <location>
        <begin position="307"/>
        <end position="342"/>
    </location>
</feature>
<organism evidence="5 6">
    <name type="scientific">Candida maltosa (strain Xu316)</name>
    <name type="common">Yeast</name>
    <dbReference type="NCBI Taxonomy" id="1245528"/>
    <lineage>
        <taxon>Eukaryota</taxon>
        <taxon>Fungi</taxon>
        <taxon>Dikarya</taxon>
        <taxon>Ascomycota</taxon>
        <taxon>Saccharomycotina</taxon>
        <taxon>Pichiomycetes</taxon>
        <taxon>Debaryomycetaceae</taxon>
        <taxon>Candida/Lodderomyces clade</taxon>
        <taxon>Candida</taxon>
    </lineage>
</organism>
<feature type="domain" description="PUM-HD" evidence="4">
    <location>
        <begin position="241"/>
        <end position="626"/>
    </location>
</feature>
<dbReference type="InterPro" id="IPR016024">
    <property type="entry name" value="ARM-type_fold"/>
</dbReference>
<dbReference type="STRING" id="1245528.M3IIF5"/>
<dbReference type="GO" id="GO:0003729">
    <property type="term" value="F:mRNA binding"/>
    <property type="evidence" value="ECO:0007669"/>
    <property type="project" value="UniProtKB-ARBA"/>
</dbReference>
<feature type="repeat" description="Pumilio" evidence="2">
    <location>
        <begin position="537"/>
        <end position="575"/>
    </location>
</feature>
<feature type="region of interest" description="Disordered" evidence="3">
    <location>
        <begin position="804"/>
        <end position="936"/>
    </location>
</feature>
<dbReference type="Proteomes" id="UP000011777">
    <property type="component" value="Unassembled WGS sequence"/>
</dbReference>
<dbReference type="OMA" id="YWFQNCK"/>
<dbReference type="Gene3D" id="1.25.10.10">
    <property type="entry name" value="Leucine-rich Repeat Variant"/>
    <property type="match status" value="1"/>
</dbReference>
<feature type="region of interest" description="Disordered" evidence="3">
    <location>
        <begin position="216"/>
        <end position="237"/>
    </location>
</feature>
<dbReference type="SUPFAM" id="SSF48371">
    <property type="entry name" value="ARM repeat"/>
    <property type="match status" value="1"/>
</dbReference>
<dbReference type="InterPro" id="IPR033712">
    <property type="entry name" value="Pumilio_RNA-bd"/>
</dbReference>
<feature type="repeat" description="Pumilio" evidence="2">
    <location>
        <begin position="380"/>
        <end position="415"/>
    </location>
</feature>
<feature type="compositionally biased region" description="Low complexity" evidence="3">
    <location>
        <begin position="74"/>
        <end position="87"/>
    </location>
</feature>
<feature type="compositionally biased region" description="Polar residues" evidence="3">
    <location>
        <begin position="1"/>
        <end position="15"/>
    </location>
</feature>
<feature type="compositionally biased region" description="Polar residues" evidence="3">
    <location>
        <begin position="54"/>
        <end position="73"/>
    </location>
</feature>
<dbReference type="CDD" id="cd07920">
    <property type="entry name" value="Pumilio"/>
    <property type="match status" value="1"/>
</dbReference>
<feature type="compositionally biased region" description="Low complexity" evidence="3">
    <location>
        <begin position="808"/>
        <end position="834"/>
    </location>
</feature>
<dbReference type="EMBL" id="AOGT01002134">
    <property type="protein sequence ID" value="EMG46116.1"/>
    <property type="molecule type" value="Genomic_DNA"/>
</dbReference>
<dbReference type="PANTHER" id="PTHR12537:SF80">
    <property type="entry name" value="SUPPRESSOR PROTEIN MPT5"/>
    <property type="match status" value="1"/>
</dbReference>
<keyword evidence="1" id="KW-0677">Repeat</keyword>
<dbReference type="OrthoDB" id="668540at2759"/>
<dbReference type="SMART" id="SM00025">
    <property type="entry name" value="Pumilio"/>
    <property type="match status" value="8"/>
</dbReference>
<feature type="region of interest" description="Disordered" evidence="3">
    <location>
        <begin position="1"/>
        <end position="21"/>
    </location>
</feature>
<dbReference type="eggNOG" id="KOG2049">
    <property type="taxonomic scope" value="Eukaryota"/>
</dbReference>
<proteinExistence type="predicted"/>
<feature type="region of interest" description="Disordered" evidence="3">
    <location>
        <begin position="33"/>
        <end position="87"/>
    </location>
</feature>
<dbReference type="GO" id="GO:0010608">
    <property type="term" value="P:post-transcriptional regulation of gene expression"/>
    <property type="evidence" value="ECO:0007669"/>
    <property type="project" value="TreeGrafter"/>
</dbReference>
<dbReference type="Pfam" id="PF00806">
    <property type="entry name" value="PUF"/>
    <property type="match status" value="7"/>
</dbReference>
<dbReference type="HOGENOM" id="CLU_008419_0_0_1"/>
<sequence>MSYQNQYYHQSNSFYQPPHHSHNLSINSINSIIEPTTPPNHSSTSNGGKFIHHSQLSHQQPGIVTPATTATPMSVSSTHSKSASAHVRSFSNGLMSTKSIGNNGSTNHKSILWDSSNKLNQNLNLPNFSIDTDVVSTPLVVPQDGQSSIATTTTTTNTVDAASGIVFDDKENMINNKSIVSTLATTPSPPSILGGATFDDDDTKSATSITAVPAGTGSATGGCTPASSTSTPSDFTGTVTPPVKIPAKIDKEFLSSINKLPLVQLKSEILKLAKDQYGCRFLQKKIDESLIPNYQVRLANFDIIFNQIYPYMYELIIDPFGNYLIQKLIIYCNESNLNLLMEILQYNLFQISINQHGTRALQKIIDNLNNNYQLGLLIKGLKPYIIELIKDLNGNHVIQKILNKYQPKDCQFIYDSIIEDLYIVATHKHGCCVLQKCLNHVTLQQLGEFSLAILKFENFKLLINDQFGNYVLQYLISINSLDINFKIFQNFVSFGISNLCNLKFSSNVVEKFLKNCYNNEPTNLSFANLKFELIYIILINDLNVLINDPYGNYVIQTMIDILVHPQINYNDSTIDKLSLILPEYNDNTLLDSHQRLQIEIIKYWFQNCKIVSSFGKRIQSKINTILNNNSSSTSSPTIVLNHNKINRKSQMNANGEFIVNDFSQKFSSQQHKQAMAPQPLSYRSTSSPAGVGIIMGNNVNLNNNNNEFFSKMNSQVRNFSLPTNFYATNVNSNNSNNNNNNSTTTNNNFNVNNNVNNSVTSFQSGNINTGLFNNNSASTTPLINMNGNNNPPQMYGDYAVNREYGIYPSSRPPQSGVGQQQQQQQPFIHQHQGSISSINNQQPPMPHYASGNYAAPPIAPPIQLPPPPSFYNNGAPPPPQQQQLPPIHHQQQQQQQQPPQFQQQQPNMFNNHTHNPSWSSSGSFGGNTSVYGSNNW</sequence>
<evidence type="ECO:0000256" key="3">
    <source>
        <dbReference type="SAM" id="MobiDB-lite"/>
    </source>
</evidence>
<dbReference type="GO" id="GO:0010629">
    <property type="term" value="P:negative regulation of gene expression"/>
    <property type="evidence" value="ECO:0007669"/>
    <property type="project" value="UniProtKB-ARBA"/>
</dbReference>
<comment type="caution">
    <text evidence="5">The sequence shown here is derived from an EMBL/GenBank/DDBJ whole genome shotgun (WGS) entry which is preliminary data.</text>
</comment>
<feature type="repeat" description="Pumilio" evidence="2">
    <location>
        <begin position="264"/>
        <end position="300"/>
    </location>
</feature>
<feature type="compositionally biased region" description="Pro residues" evidence="3">
    <location>
        <begin position="857"/>
        <end position="880"/>
    </location>
</feature>
<dbReference type="InterPro" id="IPR001313">
    <property type="entry name" value="Pumilio_RNA-bd_rpt"/>
</dbReference>
<feature type="compositionally biased region" description="Polar residues" evidence="3">
    <location>
        <begin position="907"/>
        <end position="936"/>
    </location>
</feature>
<dbReference type="AlphaFoldDB" id="M3IIF5"/>
<reference evidence="5 6" key="1">
    <citation type="submission" date="2013-02" db="EMBL/GenBank/DDBJ databases">
        <title>Genome sequence of Candida maltosa Xu316, a potential industrial strain for xylitol and ethanol production.</title>
        <authorList>
            <person name="Yu J."/>
            <person name="Wang Q."/>
            <person name="Geng X."/>
            <person name="Bao W."/>
            <person name="He P."/>
            <person name="Cai J."/>
        </authorList>
    </citation>
    <scope>NUCLEOTIDE SEQUENCE [LARGE SCALE GENOMIC DNA]</scope>
    <source>
        <strain evidence="6">Xu316</strain>
    </source>
</reference>
<feature type="repeat" description="Pumilio" evidence="2">
    <location>
        <begin position="452"/>
        <end position="489"/>
    </location>
</feature>
<dbReference type="InterPro" id="IPR011989">
    <property type="entry name" value="ARM-like"/>
</dbReference>
<feature type="compositionally biased region" description="Low complexity" evidence="3">
    <location>
        <begin position="881"/>
        <end position="906"/>
    </location>
</feature>
<evidence type="ECO:0000256" key="1">
    <source>
        <dbReference type="ARBA" id="ARBA00022737"/>
    </source>
</evidence>
<dbReference type="GO" id="GO:0005737">
    <property type="term" value="C:cytoplasm"/>
    <property type="evidence" value="ECO:0007669"/>
    <property type="project" value="TreeGrafter"/>
</dbReference>
<evidence type="ECO:0000313" key="5">
    <source>
        <dbReference type="EMBL" id="EMG46116.1"/>
    </source>
</evidence>
<gene>
    <name evidence="5" type="ORF">G210_3650</name>
</gene>
<dbReference type="PROSITE" id="PS50302">
    <property type="entry name" value="PUM"/>
    <property type="match status" value="6"/>
</dbReference>
<accession>M3IIF5</accession>
<evidence type="ECO:0000313" key="6">
    <source>
        <dbReference type="Proteomes" id="UP000011777"/>
    </source>
</evidence>
<evidence type="ECO:0000259" key="4">
    <source>
        <dbReference type="PROSITE" id="PS50303"/>
    </source>
</evidence>
<dbReference type="InterPro" id="IPR033133">
    <property type="entry name" value="PUM-HD"/>
</dbReference>
<feature type="repeat" description="Pumilio" evidence="2">
    <location>
        <begin position="343"/>
        <end position="379"/>
    </location>
</feature>
<evidence type="ECO:0000256" key="2">
    <source>
        <dbReference type="PROSITE-ProRule" id="PRU00317"/>
    </source>
</evidence>
<keyword evidence="6" id="KW-1185">Reference proteome</keyword>